<dbReference type="Proteomes" id="UP001151699">
    <property type="component" value="Unassembled WGS sequence"/>
</dbReference>
<dbReference type="PANTHER" id="PTHR10983">
    <property type="entry name" value="1-ACYLGLYCEROL-3-PHOSPHATE ACYLTRANSFERASE-RELATED"/>
    <property type="match status" value="1"/>
</dbReference>
<comment type="caution">
    <text evidence="5">The sequence shown here is derived from an EMBL/GenBank/DDBJ whole genome shotgun (WGS) entry which is preliminary data.</text>
</comment>
<dbReference type="InterPro" id="IPR002123">
    <property type="entry name" value="Plipid/glycerol_acylTrfase"/>
</dbReference>
<dbReference type="GO" id="GO:0036149">
    <property type="term" value="P:phosphatidylinositol acyl-chain remodeling"/>
    <property type="evidence" value="ECO:0007669"/>
    <property type="project" value="TreeGrafter"/>
</dbReference>
<evidence type="ECO:0000256" key="2">
    <source>
        <dbReference type="ARBA" id="ARBA00022679"/>
    </source>
</evidence>
<dbReference type="SMART" id="SM00563">
    <property type="entry name" value="PlsC"/>
    <property type="match status" value="1"/>
</dbReference>
<dbReference type="GO" id="GO:0005783">
    <property type="term" value="C:endoplasmic reticulum"/>
    <property type="evidence" value="ECO:0007669"/>
    <property type="project" value="TreeGrafter"/>
</dbReference>
<comment type="similarity">
    <text evidence="1">Belongs to the 1-acyl-sn-glycerol-3-phosphate acyltransferase family.</text>
</comment>
<evidence type="ECO:0000259" key="4">
    <source>
        <dbReference type="SMART" id="SM00563"/>
    </source>
</evidence>
<evidence type="ECO:0000313" key="6">
    <source>
        <dbReference type="Proteomes" id="UP001151699"/>
    </source>
</evidence>
<dbReference type="Pfam" id="PF16076">
    <property type="entry name" value="Acyltransf_C"/>
    <property type="match status" value="1"/>
</dbReference>
<dbReference type="Pfam" id="PF01553">
    <property type="entry name" value="Acyltransferase"/>
    <property type="match status" value="1"/>
</dbReference>
<dbReference type="AlphaFoldDB" id="A0A9Q0ML32"/>
<proteinExistence type="inferred from homology"/>
<feature type="domain" description="Phospholipid/glycerol acyltransferase" evidence="4">
    <location>
        <begin position="96"/>
        <end position="220"/>
    </location>
</feature>
<keyword evidence="6" id="KW-1185">Reference proteome</keyword>
<evidence type="ECO:0000256" key="1">
    <source>
        <dbReference type="ARBA" id="ARBA00008655"/>
    </source>
</evidence>
<accession>A0A9Q0ML32</accession>
<name>A0A9Q0ML32_9DIPT</name>
<reference evidence="5" key="1">
    <citation type="submission" date="2022-07" db="EMBL/GenBank/DDBJ databases">
        <authorList>
            <person name="Trinca V."/>
            <person name="Uliana J.V.C."/>
            <person name="Torres T.T."/>
            <person name="Ward R.J."/>
            <person name="Monesi N."/>
        </authorList>
    </citation>
    <scope>NUCLEOTIDE SEQUENCE</scope>
    <source>
        <strain evidence="5">HSMRA1968</strain>
        <tissue evidence="5">Whole embryos</tissue>
    </source>
</reference>
<evidence type="ECO:0000256" key="3">
    <source>
        <dbReference type="ARBA" id="ARBA00023315"/>
    </source>
</evidence>
<dbReference type="GO" id="GO:0016746">
    <property type="term" value="F:acyltransferase activity"/>
    <property type="evidence" value="ECO:0007669"/>
    <property type="project" value="UniProtKB-KW"/>
</dbReference>
<protein>
    <submittedName>
        <fullName evidence="5">Acyl-CoA:lysophosphatidylglycerol acyltransferase 1</fullName>
    </submittedName>
</protein>
<dbReference type="SUPFAM" id="SSF69593">
    <property type="entry name" value="Glycerol-3-phosphate (1)-acyltransferase"/>
    <property type="match status" value="1"/>
</dbReference>
<organism evidence="5 6">
    <name type="scientific">Pseudolycoriella hygida</name>
    <dbReference type="NCBI Taxonomy" id="35572"/>
    <lineage>
        <taxon>Eukaryota</taxon>
        <taxon>Metazoa</taxon>
        <taxon>Ecdysozoa</taxon>
        <taxon>Arthropoda</taxon>
        <taxon>Hexapoda</taxon>
        <taxon>Insecta</taxon>
        <taxon>Pterygota</taxon>
        <taxon>Neoptera</taxon>
        <taxon>Endopterygota</taxon>
        <taxon>Diptera</taxon>
        <taxon>Nematocera</taxon>
        <taxon>Sciaroidea</taxon>
        <taxon>Sciaridae</taxon>
        <taxon>Pseudolycoriella</taxon>
    </lineage>
</organism>
<evidence type="ECO:0000313" key="5">
    <source>
        <dbReference type="EMBL" id="KAJ6621435.1"/>
    </source>
</evidence>
<dbReference type="CDD" id="cd07990">
    <property type="entry name" value="LPLAT_LCLAT1-like"/>
    <property type="match status" value="1"/>
</dbReference>
<dbReference type="InterPro" id="IPR032098">
    <property type="entry name" value="Acyltransf_C"/>
</dbReference>
<dbReference type="PANTHER" id="PTHR10983:SF2">
    <property type="entry name" value="ACYL-COA:LYSOPHOSPHATIDYLGLYCEROL ACYLTRANSFERASE 1"/>
    <property type="match status" value="1"/>
</dbReference>
<sequence length="344" mass="39603">MKLKSKNSLINNKQLKAPFLMTLAVTLSLSVAFTHVLWKILLLPLNKYRPNLYNRIEGIIYHCALSLVALWSWTGGYDVVELGDDIAPARKKNVRTMIIANHQSTADVPLIMASFNVKPNILPNLMWIMERLFKYTTFGIVGFLHQDFFISAGKQDRDLSIQNLKEHIKKAFIPLGRNWMVVFPEGGFLHKRKEVSQRYAQKNNLPIMNHVSLPRTGAFNAILSVLPPHDSSPQQQDTNEESAYKGQHHLDYILDITIAYPDGKPLDLLTIVNFLRSPCKTHFLYRLYHTSKLPKTEEGLTNWLYERWQEKEIILEDFYKTNTFSLAVATPPTIVEQNPLRFLA</sequence>
<dbReference type="EMBL" id="WJQU01003870">
    <property type="protein sequence ID" value="KAJ6621435.1"/>
    <property type="molecule type" value="Genomic_DNA"/>
</dbReference>
<keyword evidence="3 5" id="KW-0012">Acyltransferase</keyword>
<dbReference type="OrthoDB" id="5920068at2759"/>
<gene>
    <name evidence="5" type="primary">Lpgat1_0</name>
    <name evidence="5" type="ORF">Bhyg_17014</name>
</gene>
<keyword evidence="2" id="KW-0808">Transferase</keyword>